<dbReference type="GO" id="GO:0055085">
    <property type="term" value="P:transmembrane transport"/>
    <property type="evidence" value="ECO:0007669"/>
    <property type="project" value="InterPro"/>
</dbReference>
<feature type="transmembrane region" description="Helical" evidence="7">
    <location>
        <begin position="139"/>
        <end position="157"/>
    </location>
</feature>
<feature type="domain" description="ABC transmembrane type-1" evidence="9">
    <location>
        <begin position="100"/>
        <end position="289"/>
    </location>
</feature>
<comment type="subcellular location">
    <subcellularLocation>
        <location evidence="1 7">Cell membrane</location>
        <topology evidence="1 7">Multi-pass membrane protein</topology>
    </subcellularLocation>
</comment>
<evidence type="ECO:0000256" key="5">
    <source>
        <dbReference type="ARBA" id="ARBA00022989"/>
    </source>
</evidence>
<feature type="transmembrane region" description="Helical" evidence="7">
    <location>
        <begin position="267"/>
        <end position="289"/>
    </location>
</feature>
<keyword evidence="11" id="KW-1185">Reference proteome</keyword>
<feature type="transmembrane region" description="Helical" evidence="7">
    <location>
        <begin position="102"/>
        <end position="127"/>
    </location>
</feature>
<proteinExistence type="inferred from homology"/>
<organism evidence="10 11">
    <name type="scientific">Actinocorallia herbida</name>
    <dbReference type="NCBI Taxonomy" id="58109"/>
    <lineage>
        <taxon>Bacteria</taxon>
        <taxon>Bacillati</taxon>
        <taxon>Actinomycetota</taxon>
        <taxon>Actinomycetes</taxon>
        <taxon>Streptosporangiales</taxon>
        <taxon>Thermomonosporaceae</taxon>
        <taxon>Actinocorallia</taxon>
    </lineage>
</organism>
<evidence type="ECO:0000256" key="6">
    <source>
        <dbReference type="ARBA" id="ARBA00023136"/>
    </source>
</evidence>
<dbReference type="InterPro" id="IPR035906">
    <property type="entry name" value="MetI-like_sf"/>
</dbReference>
<dbReference type="Gene3D" id="1.10.3720.10">
    <property type="entry name" value="MetI-like"/>
    <property type="match status" value="1"/>
</dbReference>
<dbReference type="PROSITE" id="PS50928">
    <property type="entry name" value="ABC_TM1"/>
    <property type="match status" value="1"/>
</dbReference>
<dbReference type="InterPro" id="IPR050366">
    <property type="entry name" value="BP-dependent_transpt_permease"/>
</dbReference>
<keyword evidence="5 7" id="KW-1133">Transmembrane helix</keyword>
<dbReference type="Pfam" id="PF00528">
    <property type="entry name" value="BPD_transp_1"/>
    <property type="match status" value="1"/>
</dbReference>
<dbReference type="GO" id="GO:0005886">
    <property type="term" value="C:plasma membrane"/>
    <property type="evidence" value="ECO:0007669"/>
    <property type="project" value="UniProtKB-SubCell"/>
</dbReference>
<dbReference type="PANTHER" id="PTHR43386">
    <property type="entry name" value="OLIGOPEPTIDE TRANSPORT SYSTEM PERMEASE PROTEIN APPC"/>
    <property type="match status" value="1"/>
</dbReference>
<keyword evidence="2 7" id="KW-0813">Transport</keyword>
<evidence type="ECO:0000313" key="11">
    <source>
        <dbReference type="Proteomes" id="UP000272400"/>
    </source>
</evidence>
<feature type="transmembrane region" description="Helical" evidence="7">
    <location>
        <begin position="241"/>
        <end position="260"/>
    </location>
</feature>
<dbReference type="OrthoDB" id="6637947at2"/>
<evidence type="ECO:0000256" key="4">
    <source>
        <dbReference type="ARBA" id="ARBA00022692"/>
    </source>
</evidence>
<accession>A0A3N1CWY5</accession>
<dbReference type="EMBL" id="RJKE01000001">
    <property type="protein sequence ID" value="ROO85801.1"/>
    <property type="molecule type" value="Genomic_DNA"/>
</dbReference>
<evidence type="ECO:0000313" key="10">
    <source>
        <dbReference type="EMBL" id="ROO85801.1"/>
    </source>
</evidence>
<feature type="transmembrane region" description="Helical" evidence="7">
    <location>
        <begin position="33"/>
        <end position="53"/>
    </location>
</feature>
<dbReference type="CDD" id="cd06261">
    <property type="entry name" value="TM_PBP2"/>
    <property type="match status" value="1"/>
</dbReference>
<evidence type="ECO:0000259" key="9">
    <source>
        <dbReference type="PROSITE" id="PS50928"/>
    </source>
</evidence>
<reference evidence="10 11" key="1">
    <citation type="submission" date="2018-11" db="EMBL/GenBank/DDBJ databases">
        <title>Sequencing the genomes of 1000 actinobacteria strains.</title>
        <authorList>
            <person name="Klenk H.-P."/>
        </authorList>
    </citation>
    <scope>NUCLEOTIDE SEQUENCE [LARGE SCALE GENOMIC DNA]</scope>
    <source>
        <strain evidence="10 11">DSM 44254</strain>
    </source>
</reference>
<sequence>MTLTTPTEQPVRKAKTAPIGTARRRPGVHGRRGVVLVAAPLLLIALAVLILPATGLLPDPDRQDLAAALRPPVFAGGAWDHPLGTDKLGHDLLARLVHGGRLTLMIGLLGAVVAIVPGTLVGLLAGYRRGLTDTVLSRLIDAQLALPFILIALSVISNRGSSLGVLLMVLALTGWAPCARVVRASAMVLRERQFVPALRAAGASETRIVLRHLLPNLAGTVVALATLQVGTAVLVESALSFLGLGVVAPSISWGAILASGQSLITQAWWVAALPGVAITVVVLLVNLLGDALLSHYDPRKGGHR</sequence>
<evidence type="ECO:0000256" key="7">
    <source>
        <dbReference type="RuleBase" id="RU363032"/>
    </source>
</evidence>
<evidence type="ECO:0000256" key="1">
    <source>
        <dbReference type="ARBA" id="ARBA00004651"/>
    </source>
</evidence>
<dbReference type="PANTHER" id="PTHR43386:SF1">
    <property type="entry name" value="D,D-DIPEPTIDE TRANSPORT SYSTEM PERMEASE PROTEIN DDPC-RELATED"/>
    <property type="match status" value="1"/>
</dbReference>
<gene>
    <name evidence="10" type="ORF">EDD29_3350</name>
</gene>
<dbReference type="Proteomes" id="UP000272400">
    <property type="component" value="Unassembled WGS sequence"/>
</dbReference>
<dbReference type="InterPro" id="IPR000515">
    <property type="entry name" value="MetI-like"/>
</dbReference>
<dbReference type="AlphaFoldDB" id="A0A3N1CWY5"/>
<protein>
    <submittedName>
        <fullName evidence="10">Peptide/nickel transport system permease protein</fullName>
    </submittedName>
</protein>
<keyword evidence="4 7" id="KW-0812">Transmembrane</keyword>
<dbReference type="RefSeq" id="WP_123665261.1">
    <property type="nucleotide sequence ID" value="NZ_RJKE01000001.1"/>
</dbReference>
<keyword evidence="3" id="KW-1003">Cell membrane</keyword>
<keyword evidence="6 7" id="KW-0472">Membrane</keyword>
<feature type="transmembrane region" description="Helical" evidence="7">
    <location>
        <begin position="163"/>
        <end position="182"/>
    </location>
</feature>
<evidence type="ECO:0000256" key="3">
    <source>
        <dbReference type="ARBA" id="ARBA00022475"/>
    </source>
</evidence>
<comment type="caution">
    <text evidence="10">The sequence shown here is derived from an EMBL/GenBank/DDBJ whole genome shotgun (WGS) entry which is preliminary data.</text>
</comment>
<dbReference type="SUPFAM" id="SSF161098">
    <property type="entry name" value="MetI-like"/>
    <property type="match status" value="1"/>
</dbReference>
<feature type="region of interest" description="Disordered" evidence="8">
    <location>
        <begin position="1"/>
        <end position="26"/>
    </location>
</feature>
<feature type="transmembrane region" description="Helical" evidence="7">
    <location>
        <begin position="213"/>
        <end position="235"/>
    </location>
</feature>
<name>A0A3N1CWY5_9ACTN</name>
<comment type="similarity">
    <text evidence="7">Belongs to the binding-protein-dependent transport system permease family.</text>
</comment>
<evidence type="ECO:0000256" key="8">
    <source>
        <dbReference type="SAM" id="MobiDB-lite"/>
    </source>
</evidence>
<evidence type="ECO:0000256" key="2">
    <source>
        <dbReference type="ARBA" id="ARBA00022448"/>
    </source>
</evidence>